<proteinExistence type="inferred from homology"/>
<dbReference type="AlphaFoldDB" id="A0A4R2S1K3"/>
<dbReference type="GO" id="GO:0005840">
    <property type="term" value="C:ribosome"/>
    <property type="evidence" value="ECO:0007669"/>
    <property type="project" value="UniProtKB-KW"/>
</dbReference>
<dbReference type="OrthoDB" id="9803251at2"/>
<dbReference type="Proteomes" id="UP000294813">
    <property type="component" value="Unassembled WGS sequence"/>
</dbReference>
<gene>
    <name evidence="5" type="ORF">EDD73_10699</name>
</gene>
<dbReference type="InterPro" id="IPR034704">
    <property type="entry name" value="Ribosomal_bL28/bL31-like_sf"/>
</dbReference>
<accession>A0A4R2S1K3</accession>
<keyword evidence="6" id="KW-1185">Reference proteome</keyword>
<dbReference type="RefSeq" id="WP_131918676.1">
    <property type="nucleotide sequence ID" value="NZ_JAOQNU010000006.1"/>
</dbReference>
<dbReference type="NCBIfam" id="TIGR00105">
    <property type="entry name" value="L31"/>
    <property type="match status" value="1"/>
</dbReference>
<evidence type="ECO:0000256" key="2">
    <source>
        <dbReference type="ARBA" id="ARBA00023274"/>
    </source>
</evidence>
<dbReference type="PANTHER" id="PTHR33280">
    <property type="entry name" value="50S RIBOSOMAL PROTEIN L31, CHLOROPLASTIC"/>
    <property type="match status" value="1"/>
</dbReference>
<dbReference type="NCBIfam" id="NF000612">
    <property type="entry name" value="PRK00019.1"/>
    <property type="match status" value="1"/>
</dbReference>
<reference evidence="5 6" key="1">
    <citation type="submission" date="2019-03" db="EMBL/GenBank/DDBJ databases">
        <title>Genomic Encyclopedia of Type Strains, Phase IV (KMG-IV): sequencing the most valuable type-strain genomes for metagenomic binning, comparative biology and taxonomic classification.</title>
        <authorList>
            <person name="Goeker M."/>
        </authorList>
    </citation>
    <scope>NUCLEOTIDE SEQUENCE [LARGE SCALE GENOMIC DNA]</scope>
    <source>
        <strain evidence="5 6">DSM 11170</strain>
    </source>
</reference>
<organism evidence="5 6">
    <name type="scientific">Heliophilum fasciatum</name>
    <dbReference type="NCBI Taxonomy" id="35700"/>
    <lineage>
        <taxon>Bacteria</taxon>
        <taxon>Bacillati</taxon>
        <taxon>Bacillota</taxon>
        <taxon>Clostridia</taxon>
        <taxon>Eubacteriales</taxon>
        <taxon>Heliobacteriaceae</taxon>
        <taxon>Heliophilum</taxon>
    </lineage>
</organism>
<evidence type="ECO:0000313" key="6">
    <source>
        <dbReference type="Proteomes" id="UP000294813"/>
    </source>
</evidence>
<dbReference type="SUPFAM" id="SSF143800">
    <property type="entry name" value="L28p-like"/>
    <property type="match status" value="1"/>
</dbReference>
<comment type="caution">
    <text evidence="5">The sequence shown here is derived from an EMBL/GenBank/DDBJ whole genome shotgun (WGS) entry which is preliminary data.</text>
</comment>
<name>A0A4R2S1K3_9FIRM</name>
<evidence type="ECO:0000256" key="3">
    <source>
        <dbReference type="ARBA" id="ARBA00035490"/>
    </source>
</evidence>
<keyword evidence="1 4" id="KW-0689">Ribosomal protein</keyword>
<dbReference type="EMBL" id="SLXT01000006">
    <property type="protein sequence ID" value="TCP65215.1"/>
    <property type="molecule type" value="Genomic_DNA"/>
</dbReference>
<dbReference type="Pfam" id="PF01197">
    <property type="entry name" value="Ribosomal_L31"/>
    <property type="match status" value="1"/>
</dbReference>
<dbReference type="PRINTS" id="PR01249">
    <property type="entry name" value="RIBOSOMALL31"/>
</dbReference>
<dbReference type="NCBIfam" id="NF001809">
    <property type="entry name" value="PRK00528.1"/>
    <property type="match status" value="1"/>
</dbReference>
<evidence type="ECO:0000313" key="5">
    <source>
        <dbReference type="EMBL" id="TCP65215.1"/>
    </source>
</evidence>
<keyword evidence="2 4" id="KW-0687">Ribonucleoprotein</keyword>
<protein>
    <recommendedName>
        <fullName evidence="3 4">50S ribosomal protein L31</fullName>
    </recommendedName>
</protein>
<dbReference type="PANTHER" id="PTHR33280:SF1">
    <property type="entry name" value="LARGE RIBOSOMAL SUBUNIT PROTEIN BL31C"/>
    <property type="match status" value="1"/>
</dbReference>
<evidence type="ECO:0000256" key="1">
    <source>
        <dbReference type="ARBA" id="ARBA00022980"/>
    </source>
</evidence>
<dbReference type="InterPro" id="IPR042105">
    <property type="entry name" value="Ribosomal_bL31_sf"/>
</dbReference>
<dbReference type="GO" id="GO:0006412">
    <property type="term" value="P:translation"/>
    <property type="evidence" value="ECO:0007669"/>
    <property type="project" value="InterPro"/>
</dbReference>
<dbReference type="Gene3D" id="4.10.830.30">
    <property type="entry name" value="Ribosomal protein L31"/>
    <property type="match status" value="1"/>
</dbReference>
<dbReference type="GO" id="GO:1990904">
    <property type="term" value="C:ribonucleoprotein complex"/>
    <property type="evidence" value="ECO:0007669"/>
    <property type="project" value="UniProtKB-KW"/>
</dbReference>
<evidence type="ECO:0000256" key="4">
    <source>
        <dbReference type="RuleBase" id="RU000564"/>
    </source>
</evidence>
<dbReference type="InterPro" id="IPR002150">
    <property type="entry name" value="Ribosomal_bL31"/>
</dbReference>
<dbReference type="GO" id="GO:0003735">
    <property type="term" value="F:structural constituent of ribosome"/>
    <property type="evidence" value="ECO:0007669"/>
    <property type="project" value="InterPro"/>
</dbReference>
<comment type="similarity">
    <text evidence="4">Belongs to the bacterial ribosomal protein bL31 family.</text>
</comment>
<sequence length="66" mass="7539">MKEGLHPNYFRSNVMCACGETFETGSTRKEIKVDVCSKCHPFYTGKKSRLVEVGGRVDKFKKKYGM</sequence>
<dbReference type="PROSITE" id="PS01143">
    <property type="entry name" value="RIBOSOMAL_L31"/>
    <property type="match status" value="1"/>
</dbReference>